<dbReference type="PRINTS" id="PR01506">
    <property type="entry name" value="TATBPROTEIN"/>
</dbReference>
<evidence type="ECO:0000256" key="1">
    <source>
        <dbReference type="ARBA" id="ARBA00004162"/>
    </source>
</evidence>
<keyword evidence="6 9" id="KW-1133">Transmembrane helix</keyword>
<dbReference type="PANTHER" id="PTHR42982:SF1">
    <property type="entry name" value="SEC-INDEPENDENT PROTEIN TRANSLOCASE PROTEIN TATA"/>
    <property type="match status" value="1"/>
</dbReference>
<dbReference type="RefSeq" id="WP_110934776.1">
    <property type="nucleotide sequence ID" value="NZ_KZ614146.1"/>
</dbReference>
<dbReference type="NCBIfam" id="NF011430">
    <property type="entry name" value="PRK14861.1"/>
    <property type="match status" value="1"/>
</dbReference>
<keyword evidence="7 9" id="KW-0811">Translocation</keyword>
<keyword evidence="4 9" id="KW-0812">Transmembrane</keyword>
<dbReference type="Gene3D" id="1.20.5.3310">
    <property type="match status" value="1"/>
</dbReference>
<evidence type="ECO:0000256" key="4">
    <source>
        <dbReference type="ARBA" id="ARBA00022692"/>
    </source>
</evidence>
<reference evidence="10 11" key="1">
    <citation type="submission" date="2017-10" db="EMBL/GenBank/DDBJ databases">
        <title>Bacillus sp. nov., a halophilic bacterium isolated from a Keqin Lake.</title>
        <authorList>
            <person name="Wang H."/>
        </authorList>
    </citation>
    <scope>NUCLEOTIDE SEQUENCE [LARGE SCALE GENOMIC DNA]</scope>
    <source>
        <strain evidence="10 11">KCTC 13187</strain>
    </source>
</reference>
<organism evidence="10 11">
    <name type="scientific">Salipaludibacillus neizhouensis</name>
    <dbReference type="NCBI Taxonomy" id="885475"/>
    <lineage>
        <taxon>Bacteria</taxon>
        <taxon>Bacillati</taxon>
        <taxon>Bacillota</taxon>
        <taxon>Bacilli</taxon>
        <taxon>Bacillales</taxon>
        <taxon>Bacillaceae</taxon>
    </lineage>
</organism>
<dbReference type="InterPro" id="IPR003369">
    <property type="entry name" value="TatA/B/E"/>
</dbReference>
<gene>
    <name evidence="9 10" type="primary">tatA</name>
    <name evidence="10" type="ORF">CR203_13290</name>
</gene>
<name>A0A3A9K124_9BACI</name>
<dbReference type="OrthoDB" id="9800908at2"/>
<dbReference type="PANTHER" id="PTHR42982">
    <property type="entry name" value="SEC-INDEPENDENT PROTEIN TRANSLOCASE PROTEIN TATA"/>
    <property type="match status" value="1"/>
</dbReference>
<dbReference type="AlphaFoldDB" id="A0A3A9K124"/>
<comment type="subunit">
    <text evidence="9">Forms a complex with TatC.</text>
</comment>
<evidence type="ECO:0000313" key="10">
    <source>
        <dbReference type="EMBL" id="RKL66804.1"/>
    </source>
</evidence>
<dbReference type="InterPro" id="IPR006312">
    <property type="entry name" value="TatA/E"/>
</dbReference>
<dbReference type="Pfam" id="PF02416">
    <property type="entry name" value="TatA_B_E"/>
    <property type="match status" value="1"/>
</dbReference>
<proteinExistence type="inferred from homology"/>
<dbReference type="NCBIfam" id="TIGR01411">
    <property type="entry name" value="tatAE"/>
    <property type="match status" value="1"/>
</dbReference>
<evidence type="ECO:0000256" key="3">
    <source>
        <dbReference type="ARBA" id="ARBA00022475"/>
    </source>
</evidence>
<dbReference type="HAMAP" id="MF_00236">
    <property type="entry name" value="TatA_E"/>
    <property type="match status" value="1"/>
</dbReference>
<dbReference type="EMBL" id="PDOE01000005">
    <property type="protein sequence ID" value="RKL66804.1"/>
    <property type="molecule type" value="Genomic_DNA"/>
</dbReference>
<evidence type="ECO:0000256" key="8">
    <source>
        <dbReference type="ARBA" id="ARBA00023136"/>
    </source>
</evidence>
<sequence length="69" mass="7596">MANIGMPGLILILVVALVIFGPSKLPEIGRAAGETLREFKKSTRELTKDVTDPIDDMKKEARKVTNDDK</sequence>
<protein>
    <recommendedName>
        <fullName evidence="9">Sec-independent protein translocase protein TatA</fullName>
    </recommendedName>
</protein>
<accession>A0A3A9K124</accession>
<comment type="subcellular location">
    <subcellularLocation>
        <location evidence="1 9">Cell membrane</location>
        <topology evidence="1 9">Single-pass membrane protein</topology>
    </subcellularLocation>
</comment>
<dbReference type="GO" id="GO:0008320">
    <property type="term" value="F:protein transmembrane transporter activity"/>
    <property type="evidence" value="ECO:0007669"/>
    <property type="project" value="UniProtKB-UniRule"/>
</dbReference>
<evidence type="ECO:0000313" key="11">
    <source>
        <dbReference type="Proteomes" id="UP000281498"/>
    </source>
</evidence>
<keyword evidence="2 9" id="KW-0813">Transport</keyword>
<dbReference type="Proteomes" id="UP000281498">
    <property type="component" value="Unassembled WGS sequence"/>
</dbReference>
<comment type="caution">
    <text evidence="10">The sequence shown here is derived from an EMBL/GenBank/DDBJ whole genome shotgun (WGS) entry which is preliminary data.</text>
</comment>
<evidence type="ECO:0000256" key="2">
    <source>
        <dbReference type="ARBA" id="ARBA00022448"/>
    </source>
</evidence>
<keyword evidence="11" id="KW-1185">Reference proteome</keyword>
<dbReference type="GO" id="GO:0033281">
    <property type="term" value="C:TAT protein transport complex"/>
    <property type="evidence" value="ECO:0007669"/>
    <property type="project" value="UniProtKB-UniRule"/>
</dbReference>
<dbReference type="GO" id="GO:0043953">
    <property type="term" value="P:protein transport by the Tat complex"/>
    <property type="evidence" value="ECO:0007669"/>
    <property type="project" value="UniProtKB-UniRule"/>
</dbReference>
<evidence type="ECO:0000256" key="9">
    <source>
        <dbReference type="HAMAP-Rule" id="MF_00236"/>
    </source>
</evidence>
<keyword evidence="5 9" id="KW-0653">Protein transport</keyword>
<evidence type="ECO:0000256" key="6">
    <source>
        <dbReference type="ARBA" id="ARBA00022989"/>
    </source>
</evidence>
<evidence type="ECO:0000256" key="5">
    <source>
        <dbReference type="ARBA" id="ARBA00022927"/>
    </source>
</evidence>
<comment type="similarity">
    <text evidence="9">Belongs to the TatA/E family.</text>
</comment>
<keyword evidence="3 9" id="KW-1003">Cell membrane</keyword>
<evidence type="ECO:0000256" key="7">
    <source>
        <dbReference type="ARBA" id="ARBA00023010"/>
    </source>
</evidence>
<keyword evidence="8 9" id="KW-0472">Membrane</keyword>
<comment type="function">
    <text evidence="9">Part of the twin-arginine translocation (Tat) system that transports large folded proteins containing a characteristic twin-arginine motif in their signal peptide across membranes. TatA could form the protein-conducting channel of the Tat system.</text>
</comment>